<evidence type="ECO:0000313" key="2">
    <source>
        <dbReference type="Proteomes" id="UP000561617"/>
    </source>
</evidence>
<dbReference type="AlphaFoldDB" id="A0A7X0X7J8"/>
<name>A0A7X0X7J8_9LIST</name>
<accession>A0A7X0X7J8</accession>
<protein>
    <submittedName>
        <fullName evidence="1">Uncharacterized protein</fullName>
    </submittedName>
</protein>
<sequence length="107" mass="12707">MLLHKRVIENLEEFSMSAEQQIEKLEGFEVADEIASDFSDIALEYAKILFDQDWLTEEQLEMFFEIDKKLDKMSMNKDLWSKEALKNNLEWEECRTKGKELLGTFGY</sequence>
<dbReference type="Proteomes" id="UP000561617">
    <property type="component" value="Unassembled WGS sequence"/>
</dbReference>
<dbReference type="EMBL" id="JAASTW010000008">
    <property type="protein sequence ID" value="MBC1488999.1"/>
    <property type="molecule type" value="Genomic_DNA"/>
</dbReference>
<evidence type="ECO:0000313" key="1">
    <source>
        <dbReference type="EMBL" id="MBC1488999.1"/>
    </source>
</evidence>
<proteinExistence type="predicted"/>
<organism evidence="1 2">
    <name type="scientific">Listeria immobilis</name>
    <dbReference type="NCBI Taxonomy" id="2713502"/>
    <lineage>
        <taxon>Bacteria</taxon>
        <taxon>Bacillati</taxon>
        <taxon>Bacillota</taxon>
        <taxon>Bacilli</taxon>
        <taxon>Bacillales</taxon>
        <taxon>Listeriaceae</taxon>
        <taxon>Listeria</taxon>
    </lineage>
</organism>
<comment type="caution">
    <text evidence="1">The sequence shown here is derived from an EMBL/GenBank/DDBJ whole genome shotgun (WGS) entry which is preliminary data.</text>
</comment>
<reference evidence="1 2" key="1">
    <citation type="submission" date="2020-03" db="EMBL/GenBank/DDBJ databases">
        <title>Soil Listeria distribution.</title>
        <authorList>
            <person name="Liao J."/>
            <person name="Wiedmann M."/>
        </authorList>
    </citation>
    <scope>NUCLEOTIDE SEQUENCE [LARGE SCALE GENOMIC DNA]</scope>
    <source>
        <strain evidence="1 2">FSL L7-1554</strain>
    </source>
</reference>
<gene>
    <name evidence="1" type="ORF">HCJ38_08250</name>
</gene>